<protein>
    <submittedName>
        <fullName evidence="2">Uncharacterized protein</fullName>
    </submittedName>
</protein>
<dbReference type="EMBL" id="RWGX01000004">
    <property type="protein sequence ID" value="RVU88734.1"/>
    <property type="molecule type" value="Genomic_DNA"/>
</dbReference>
<gene>
    <name evidence="2" type="ORF">EJB19_01275</name>
    <name evidence="1" type="ORF">EJB19_11435</name>
</gene>
<dbReference type="EMBL" id="RWGX01000003">
    <property type="protein sequence ID" value="RVU88816.1"/>
    <property type="molecule type" value="Genomic_DNA"/>
</dbReference>
<evidence type="ECO:0000313" key="1">
    <source>
        <dbReference type="EMBL" id="RVU88734.1"/>
    </source>
</evidence>
<evidence type="ECO:0000313" key="2">
    <source>
        <dbReference type="EMBL" id="RVU88816.1"/>
    </source>
</evidence>
<reference evidence="2" key="1">
    <citation type="submission" date="2018-12" db="EMBL/GenBank/DDBJ databases">
        <title>Draft genome sequence of Flaovobacterium columnare BGFS27 isolated from channel catfish in Alabama.</title>
        <authorList>
            <person name="Cai W."/>
            <person name="Arias C."/>
        </authorList>
    </citation>
    <scope>NUCLEOTIDE SEQUENCE [LARGE SCALE GENOMIC DNA]</scope>
    <source>
        <strain evidence="2">BGFS27</strain>
    </source>
</reference>
<sequence length="70" mass="8464">MITNEQIEQTEAFKELNIVTKVIYSKKAMMNEVKREFEIAKKIGIEQYNYYYNPRPYKLRVITELLNKTN</sequence>
<organism evidence="2">
    <name type="scientific">Flavobacterium columnare</name>
    <dbReference type="NCBI Taxonomy" id="996"/>
    <lineage>
        <taxon>Bacteria</taxon>
        <taxon>Pseudomonadati</taxon>
        <taxon>Bacteroidota</taxon>
        <taxon>Flavobacteriia</taxon>
        <taxon>Flavobacteriales</taxon>
        <taxon>Flavobacteriaceae</taxon>
        <taxon>Flavobacterium</taxon>
    </lineage>
</organism>
<accession>A0AA94F0W7</accession>
<dbReference type="RefSeq" id="WP_127821658.1">
    <property type="nucleotide sequence ID" value="NZ_RWGX02000005.1"/>
</dbReference>
<dbReference type="AlphaFoldDB" id="A0AA94F0W7"/>
<comment type="caution">
    <text evidence="2">The sequence shown here is derived from an EMBL/GenBank/DDBJ whole genome shotgun (WGS) entry which is preliminary data.</text>
</comment>
<proteinExistence type="predicted"/>
<name>A0AA94F0W7_9FLAO</name>